<gene>
    <name evidence="6" type="ORF">LSH36_6g02041</name>
</gene>
<evidence type="ECO:0000256" key="4">
    <source>
        <dbReference type="SAM" id="MobiDB-lite"/>
    </source>
</evidence>
<keyword evidence="2" id="KW-0539">Nucleus</keyword>
<evidence type="ECO:0000256" key="2">
    <source>
        <dbReference type="ARBA" id="ARBA00023242"/>
    </source>
</evidence>
<dbReference type="GO" id="GO:0003723">
    <property type="term" value="F:RNA binding"/>
    <property type="evidence" value="ECO:0007669"/>
    <property type="project" value="UniProtKB-UniRule"/>
</dbReference>
<dbReference type="CDD" id="cd12325">
    <property type="entry name" value="RRM1_hnRNPA_hnRNPD_like"/>
    <property type="match status" value="1"/>
</dbReference>
<dbReference type="InterPro" id="IPR035979">
    <property type="entry name" value="RBD_domain_sf"/>
</dbReference>
<dbReference type="Proteomes" id="UP001208570">
    <property type="component" value="Unassembled WGS sequence"/>
</dbReference>
<dbReference type="PANTHER" id="PTHR48033:SF10">
    <property type="entry name" value="RNA-BINDING PROTEIN SQUID"/>
    <property type="match status" value="1"/>
</dbReference>
<feature type="region of interest" description="Disordered" evidence="4">
    <location>
        <begin position="1"/>
        <end position="52"/>
    </location>
</feature>
<dbReference type="GO" id="GO:0005654">
    <property type="term" value="C:nucleoplasm"/>
    <property type="evidence" value="ECO:0007669"/>
    <property type="project" value="TreeGrafter"/>
</dbReference>
<comment type="caution">
    <text evidence="6">The sequence shown here is derived from an EMBL/GenBank/DDBJ whole genome shotgun (WGS) entry which is preliminary data.</text>
</comment>
<evidence type="ECO:0000259" key="5">
    <source>
        <dbReference type="PROSITE" id="PS50102"/>
    </source>
</evidence>
<organism evidence="6 7">
    <name type="scientific">Paralvinella palmiformis</name>
    <dbReference type="NCBI Taxonomy" id="53620"/>
    <lineage>
        <taxon>Eukaryota</taxon>
        <taxon>Metazoa</taxon>
        <taxon>Spiralia</taxon>
        <taxon>Lophotrochozoa</taxon>
        <taxon>Annelida</taxon>
        <taxon>Polychaeta</taxon>
        <taxon>Sedentaria</taxon>
        <taxon>Canalipalpata</taxon>
        <taxon>Terebellida</taxon>
        <taxon>Terebelliformia</taxon>
        <taxon>Alvinellidae</taxon>
        <taxon>Paralvinella</taxon>
    </lineage>
</organism>
<dbReference type="PROSITE" id="PS50102">
    <property type="entry name" value="RRM"/>
    <property type="match status" value="2"/>
</dbReference>
<keyword evidence="3" id="KW-0694">RNA-binding</keyword>
<protein>
    <recommendedName>
        <fullName evidence="5">RRM domain-containing protein</fullName>
    </recommendedName>
</protein>
<reference evidence="6" key="1">
    <citation type="journal article" date="2023" name="Mol. Biol. Evol.">
        <title>Third-Generation Sequencing Reveals the Adaptive Role of the Epigenome in Three Deep-Sea Polychaetes.</title>
        <authorList>
            <person name="Perez M."/>
            <person name="Aroh O."/>
            <person name="Sun Y."/>
            <person name="Lan Y."/>
            <person name="Juniper S.K."/>
            <person name="Young C.R."/>
            <person name="Angers B."/>
            <person name="Qian P.Y."/>
        </authorList>
    </citation>
    <scope>NUCLEOTIDE SEQUENCE</scope>
    <source>
        <strain evidence="6">P08H-3</strain>
    </source>
</reference>
<dbReference type="SUPFAM" id="SSF54928">
    <property type="entry name" value="RNA-binding domain, RBD"/>
    <property type="match status" value="3"/>
</dbReference>
<feature type="domain" description="RRM" evidence="5">
    <location>
        <begin position="164"/>
        <end position="264"/>
    </location>
</feature>
<keyword evidence="7" id="KW-1185">Reference proteome</keyword>
<dbReference type="SMART" id="SM00360">
    <property type="entry name" value="RRM"/>
    <property type="match status" value="2"/>
</dbReference>
<feature type="compositionally biased region" description="Polar residues" evidence="4">
    <location>
        <begin position="10"/>
        <end position="21"/>
    </location>
</feature>
<dbReference type="Pfam" id="PF00076">
    <property type="entry name" value="RRM_1"/>
    <property type="match status" value="2"/>
</dbReference>
<dbReference type="EMBL" id="JAODUP010000006">
    <property type="protein sequence ID" value="KAK2169852.1"/>
    <property type="molecule type" value="Genomic_DNA"/>
</dbReference>
<evidence type="ECO:0000256" key="1">
    <source>
        <dbReference type="ARBA" id="ARBA00004123"/>
    </source>
</evidence>
<dbReference type="PANTHER" id="PTHR48033">
    <property type="entry name" value="RNA-BINDING (RRM/RBD/RNP MOTIFS) FAMILY PROTEIN"/>
    <property type="match status" value="1"/>
</dbReference>
<name>A0AAD9NGW4_9ANNE</name>
<dbReference type="InterPro" id="IPR000504">
    <property type="entry name" value="RRM_dom"/>
</dbReference>
<accession>A0AAD9NGW4</accession>
<dbReference type="GO" id="GO:0000785">
    <property type="term" value="C:chromatin"/>
    <property type="evidence" value="ECO:0007669"/>
    <property type="project" value="TreeGrafter"/>
</dbReference>
<dbReference type="AlphaFoldDB" id="A0AAD9NGW4"/>
<dbReference type="Gene3D" id="3.30.70.330">
    <property type="match status" value="3"/>
</dbReference>
<feature type="domain" description="RRM" evidence="5">
    <location>
        <begin position="56"/>
        <end position="161"/>
    </location>
</feature>
<proteinExistence type="predicted"/>
<sequence>MAEYEHENGDQQFAEDNTNAGFNEPEMTEATPQETGASGDTPGDRINASKNDDDERKIFVGGLSWETTVKDLRDYFGKFGEVVDCTLKTDPNTGRSRGFGFVMFSSPADVDKDPNTGRSRGFGFVLFTDTESVDKVVNEQTHTLHGRNIDPKRAKARGGKEPVKKVFVGGLDPETPEDEIRKHFGQYGKIEEIDLPYDKVKGQRRAFCFITFESEAVVDECCKMAKQTVGGKEVTMLQALLLFHFSSLRIGGIGTDIEVDVKKATPKGQDGGYGFGRGRGGWGNGPQRGGRGYNDWNQGYDYNNYYNQGYGGDYYGNYGNYGGYDYNNYYNQGWGGYNQGYGSGYGNSGYGNNNYGGKKRYWQRQQKNGWTDHA</sequence>
<evidence type="ECO:0000313" key="7">
    <source>
        <dbReference type="Proteomes" id="UP001208570"/>
    </source>
</evidence>
<comment type="subcellular location">
    <subcellularLocation>
        <location evidence="1">Nucleus</location>
    </subcellularLocation>
</comment>
<evidence type="ECO:0000313" key="6">
    <source>
        <dbReference type="EMBL" id="KAK2169852.1"/>
    </source>
</evidence>
<dbReference type="InterPro" id="IPR012677">
    <property type="entry name" value="Nucleotide-bd_a/b_plait_sf"/>
</dbReference>
<evidence type="ECO:0000256" key="3">
    <source>
        <dbReference type="PROSITE-ProRule" id="PRU00176"/>
    </source>
</evidence>
<dbReference type="GO" id="GO:0010468">
    <property type="term" value="P:regulation of gene expression"/>
    <property type="evidence" value="ECO:0007669"/>
    <property type="project" value="TreeGrafter"/>
</dbReference>